<gene>
    <name evidence="2" type="ORF">RQX22_13805</name>
</gene>
<feature type="transmembrane region" description="Helical" evidence="1">
    <location>
        <begin position="49"/>
        <end position="67"/>
    </location>
</feature>
<name>A0ABU3Q9E4_9SPHN</name>
<evidence type="ECO:0000256" key="1">
    <source>
        <dbReference type="SAM" id="Phobius"/>
    </source>
</evidence>
<keyword evidence="1" id="KW-1133">Transmembrane helix</keyword>
<reference evidence="2 3" key="1">
    <citation type="submission" date="2023-05" db="EMBL/GenBank/DDBJ databases">
        <authorList>
            <person name="Guo Y."/>
        </authorList>
    </citation>
    <scope>NUCLEOTIDE SEQUENCE [LARGE SCALE GENOMIC DNA]</scope>
    <source>
        <strain evidence="2 3">GR2756</strain>
    </source>
</reference>
<keyword evidence="1" id="KW-0472">Membrane</keyword>
<comment type="caution">
    <text evidence="2">The sequence shown here is derived from an EMBL/GenBank/DDBJ whole genome shotgun (WGS) entry which is preliminary data.</text>
</comment>
<proteinExistence type="predicted"/>
<dbReference type="EMBL" id="JAVUPU010000007">
    <property type="protein sequence ID" value="MDT9600030.1"/>
    <property type="molecule type" value="Genomic_DNA"/>
</dbReference>
<evidence type="ECO:0000313" key="3">
    <source>
        <dbReference type="Proteomes" id="UP001259572"/>
    </source>
</evidence>
<keyword evidence="3" id="KW-1185">Reference proteome</keyword>
<dbReference type="RefSeq" id="WP_315727131.1">
    <property type="nucleotide sequence ID" value="NZ_JAVUPU010000007.1"/>
</dbReference>
<evidence type="ECO:0000313" key="2">
    <source>
        <dbReference type="EMBL" id="MDT9600030.1"/>
    </source>
</evidence>
<evidence type="ECO:0008006" key="4">
    <source>
        <dbReference type="Google" id="ProtNLM"/>
    </source>
</evidence>
<dbReference type="Proteomes" id="UP001259572">
    <property type="component" value="Unassembled WGS sequence"/>
</dbReference>
<accession>A0ABU3Q9E4</accession>
<sequence length="216" mass="23825">MYAQYLGAVFRRALQPTVRVTDGLQILAASAVPAIADATELPVPATDSVLAYIGAAAISFVILRLLFVAPYHVWKEQVGELGGLKLELCKPERIEFARMAKVRAKKRVAFAALIREMQWFAFVTTDRDIGDDMDNYFGRGLKLAGEAGVSESCFQGFGKLVNECRELQKVRRHKTESGATSAFTLSDNLVSHLHGRLTAEDLALRLPPDIESKTQQ</sequence>
<organism evidence="2 3">
    <name type="scientific">Sphingosinicella rhizophila</name>
    <dbReference type="NCBI Taxonomy" id="3050082"/>
    <lineage>
        <taxon>Bacteria</taxon>
        <taxon>Pseudomonadati</taxon>
        <taxon>Pseudomonadota</taxon>
        <taxon>Alphaproteobacteria</taxon>
        <taxon>Sphingomonadales</taxon>
        <taxon>Sphingosinicellaceae</taxon>
        <taxon>Sphingosinicella</taxon>
    </lineage>
</organism>
<keyword evidence="1" id="KW-0812">Transmembrane</keyword>
<protein>
    <recommendedName>
        <fullName evidence="4">DUF4760 domain-containing protein</fullName>
    </recommendedName>
</protein>